<dbReference type="PANTHER" id="PTHR12286:SF5">
    <property type="entry name" value="SACCHAROPINE DEHYDROGENASE-LIKE OXIDOREDUCTASE"/>
    <property type="match status" value="1"/>
</dbReference>
<reference evidence="4 5" key="1">
    <citation type="journal article" date="2016" name="Mol. Biol. Evol.">
        <title>Comparative Genomics of Early-Diverging Mushroom-Forming Fungi Provides Insights into the Origins of Lignocellulose Decay Capabilities.</title>
        <authorList>
            <person name="Nagy L.G."/>
            <person name="Riley R."/>
            <person name="Tritt A."/>
            <person name="Adam C."/>
            <person name="Daum C."/>
            <person name="Floudas D."/>
            <person name="Sun H."/>
            <person name="Yadav J.S."/>
            <person name="Pangilinan J."/>
            <person name="Larsson K.H."/>
            <person name="Matsuura K."/>
            <person name="Barry K."/>
            <person name="Labutti K."/>
            <person name="Kuo R."/>
            <person name="Ohm R.A."/>
            <person name="Bhattacharya S.S."/>
            <person name="Shirouzu T."/>
            <person name="Yoshinaga Y."/>
            <person name="Martin F.M."/>
            <person name="Grigoriev I.V."/>
            <person name="Hibbett D.S."/>
        </authorList>
    </citation>
    <scope>NUCLEOTIDE SEQUENCE [LARGE SCALE GENOMIC DNA]</scope>
    <source>
        <strain evidence="4 5">HHB9708</strain>
    </source>
</reference>
<evidence type="ECO:0000256" key="2">
    <source>
        <dbReference type="SAM" id="Phobius"/>
    </source>
</evidence>
<dbReference type="GO" id="GO:0005811">
    <property type="term" value="C:lipid droplet"/>
    <property type="evidence" value="ECO:0007669"/>
    <property type="project" value="TreeGrafter"/>
</dbReference>
<evidence type="ECO:0000313" key="4">
    <source>
        <dbReference type="EMBL" id="KZS88180.1"/>
    </source>
</evidence>
<dbReference type="GO" id="GO:0005886">
    <property type="term" value="C:plasma membrane"/>
    <property type="evidence" value="ECO:0007669"/>
    <property type="project" value="TreeGrafter"/>
</dbReference>
<comment type="similarity">
    <text evidence="1">Belongs to the saccharopine dehydrogenase family.</text>
</comment>
<organism evidence="4 5">
    <name type="scientific">Sistotremastrum niveocremeum HHB9708</name>
    <dbReference type="NCBI Taxonomy" id="1314777"/>
    <lineage>
        <taxon>Eukaryota</taxon>
        <taxon>Fungi</taxon>
        <taxon>Dikarya</taxon>
        <taxon>Basidiomycota</taxon>
        <taxon>Agaricomycotina</taxon>
        <taxon>Agaricomycetes</taxon>
        <taxon>Sistotremastrales</taxon>
        <taxon>Sistotremastraceae</taxon>
        <taxon>Sertulicium</taxon>
        <taxon>Sertulicium niveocremeum</taxon>
    </lineage>
</organism>
<keyword evidence="2" id="KW-1133">Transmembrane helix</keyword>
<dbReference type="GO" id="GO:0009247">
    <property type="term" value="P:glycolipid biosynthetic process"/>
    <property type="evidence" value="ECO:0007669"/>
    <property type="project" value="TreeGrafter"/>
</dbReference>
<evidence type="ECO:0000313" key="5">
    <source>
        <dbReference type="Proteomes" id="UP000076722"/>
    </source>
</evidence>
<protein>
    <recommendedName>
        <fullName evidence="3">Saccharopine dehydrogenase NADP binding domain-containing protein</fullName>
    </recommendedName>
</protein>
<sequence length="420" mass="45815">MGKDTDILVLGATGFTGRLITRYLHHHPQRQDFTFSIAGRSKARLADIVDQVGLGKDVDVVVVDVEDSESVEKAVKDVKVVVNTVGPYWRWGSAVVRACALHRTHYVDLAGENHWKKKVIEDYDFLAFKTSSIIIPACGFDSIPSDISAYLSVRTLKKKLGPETRVGKSTSIFRLQGGMSGGTISTILTALEAVPRKVLAAAAADYALSPVQGKPTPFFQFVYTAPVLRPTQYGAYWLMSGANKAVVQRTWGIKQLRGPSEGYGPDFVYDEFLGRKSKLGSFLFGMAFMSGLALVMLSPVRWLLKKLVPAPGEGPSEESMQEGWFKIINVASTSSLPQPVHAKSTVTARGDPGYLVTAVMISESALAILDLTSTAKDKIEGGILTPMSALGDSLIERLEKTGRFDFESEIYTPEEDKKNV</sequence>
<keyword evidence="2" id="KW-0812">Transmembrane</keyword>
<dbReference type="InterPro" id="IPR036291">
    <property type="entry name" value="NAD(P)-bd_dom_sf"/>
</dbReference>
<dbReference type="InterPro" id="IPR051276">
    <property type="entry name" value="Saccharopine_DH-like_oxidrdct"/>
</dbReference>
<dbReference type="EMBL" id="KV419439">
    <property type="protein sequence ID" value="KZS88180.1"/>
    <property type="molecule type" value="Genomic_DNA"/>
</dbReference>
<dbReference type="GO" id="GO:0005739">
    <property type="term" value="C:mitochondrion"/>
    <property type="evidence" value="ECO:0007669"/>
    <property type="project" value="TreeGrafter"/>
</dbReference>
<dbReference type="Proteomes" id="UP000076722">
    <property type="component" value="Unassembled WGS sequence"/>
</dbReference>
<feature type="domain" description="Saccharopine dehydrogenase NADP binding" evidence="3">
    <location>
        <begin position="7"/>
        <end position="111"/>
    </location>
</feature>
<keyword evidence="5" id="KW-1185">Reference proteome</keyword>
<dbReference type="InterPro" id="IPR005097">
    <property type="entry name" value="Sacchrp_dh_NADP-bd"/>
</dbReference>
<evidence type="ECO:0000256" key="1">
    <source>
        <dbReference type="ARBA" id="ARBA00038048"/>
    </source>
</evidence>
<name>A0A164NYT9_9AGAM</name>
<dbReference type="AlphaFoldDB" id="A0A164NYT9"/>
<dbReference type="Gene3D" id="3.40.50.720">
    <property type="entry name" value="NAD(P)-binding Rossmann-like Domain"/>
    <property type="match status" value="1"/>
</dbReference>
<dbReference type="OrthoDB" id="10268090at2759"/>
<proteinExistence type="inferred from homology"/>
<keyword evidence="2" id="KW-0472">Membrane</keyword>
<accession>A0A164NYT9</accession>
<gene>
    <name evidence="4" type="ORF">SISNIDRAFT_460044</name>
</gene>
<evidence type="ECO:0000259" key="3">
    <source>
        <dbReference type="Pfam" id="PF03435"/>
    </source>
</evidence>
<dbReference type="PANTHER" id="PTHR12286">
    <property type="entry name" value="SACCHAROPINE DEHYDROGENASE-LIKE OXIDOREDUCTASE"/>
    <property type="match status" value="1"/>
</dbReference>
<dbReference type="SUPFAM" id="SSF51735">
    <property type="entry name" value="NAD(P)-binding Rossmann-fold domains"/>
    <property type="match status" value="1"/>
</dbReference>
<feature type="transmembrane region" description="Helical" evidence="2">
    <location>
        <begin position="279"/>
        <end position="297"/>
    </location>
</feature>
<dbReference type="Pfam" id="PF03435">
    <property type="entry name" value="Sacchrp_dh_NADP"/>
    <property type="match status" value="1"/>
</dbReference>